<organism evidence="2 3">
    <name type="scientific">Chelatococcus sambhunathii</name>
    <dbReference type="NCBI Taxonomy" id="363953"/>
    <lineage>
        <taxon>Bacteria</taxon>
        <taxon>Pseudomonadati</taxon>
        <taxon>Pseudomonadota</taxon>
        <taxon>Alphaproteobacteria</taxon>
        <taxon>Hyphomicrobiales</taxon>
        <taxon>Chelatococcaceae</taxon>
        <taxon>Chelatococcus</taxon>
    </lineage>
</organism>
<feature type="region of interest" description="Disordered" evidence="1">
    <location>
        <begin position="1"/>
        <end position="22"/>
    </location>
</feature>
<evidence type="ECO:0000256" key="1">
    <source>
        <dbReference type="SAM" id="MobiDB-lite"/>
    </source>
</evidence>
<comment type="caution">
    <text evidence="2">The sequence shown here is derived from an EMBL/GenBank/DDBJ whole genome shotgun (WGS) entry which is preliminary data.</text>
</comment>
<name>A0ABP2A4R6_9HYPH</name>
<dbReference type="EMBL" id="CYHC01000006">
    <property type="protein sequence ID" value="CUA88974.1"/>
    <property type="molecule type" value="Genomic_DNA"/>
</dbReference>
<accession>A0ABP2A4R6</accession>
<feature type="compositionally biased region" description="Low complexity" evidence="1">
    <location>
        <begin position="13"/>
        <end position="22"/>
    </location>
</feature>
<reference evidence="2 3" key="1">
    <citation type="submission" date="2015-08" db="EMBL/GenBank/DDBJ databases">
        <authorList>
            <person name="Varghese N."/>
        </authorList>
    </citation>
    <scope>NUCLEOTIDE SEQUENCE [LARGE SCALE GENOMIC DNA]</scope>
    <source>
        <strain evidence="2 3">DSM 18167</strain>
    </source>
</reference>
<evidence type="ECO:0000313" key="2">
    <source>
        <dbReference type="EMBL" id="CUA88974.1"/>
    </source>
</evidence>
<keyword evidence="3" id="KW-1185">Reference proteome</keyword>
<sequence>MGVDINNDAVPSPRAGESPARGAAAARFRDAAQAGPGRPVRGSALAEIPLGAPNVTISYRPDRSVVIHLGDPVPVNGAAASQGPTRAQSVAIDIPEGEAIGSWLASSVPRELDEDVRAALGLHLEAVSRRLAEKGERLEDIRALALKALRRDVLTAAATGAVNAVPAMAAGWAADFTPNFFAEAEKLGNPLGKAAATAAQAGAFEHAADVLGCYLLSLRVVPSVGDRFYLAPNVEKLVEPAAKANKAMELGQWQVFRNRFLTNQTGSVRNLLLLPIAVAVEAASSPSTAGVVDKIVNNALRMPGGAIKDGIRYGIEYQAGRYGPLWLFGRHDWEEVYDTLKASPPYEPALNIGRKVALLPYDAVRSLGDNLKDAVSVENVALGAWLVGGLSAYAVTRTAVKDAVEGAGASRLWGDAAGRLAAFPLRVPLSGIYDNASIKEAVRTVAGSAMRTVSRPLEAWAGGAARPAGEAEAPEAVVVVPRQDPGESQQAGTPDVPPTA</sequence>
<feature type="region of interest" description="Disordered" evidence="1">
    <location>
        <begin position="481"/>
        <end position="500"/>
    </location>
</feature>
<proteinExistence type="predicted"/>
<gene>
    <name evidence="2" type="ORF">Ga0061061_10667</name>
</gene>
<dbReference type="Proteomes" id="UP000182178">
    <property type="component" value="Unassembled WGS sequence"/>
</dbReference>
<protein>
    <submittedName>
        <fullName evidence="2">Uncharacterized protein</fullName>
    </submittedName>
</protein>
<evidence type="ECO:0000313" key="3">
    <source>
        <dbReference type="Proteomes" id="UP000182178"/>
    </source>
</evidence>